<dbReference type="RefSeq" id="WP_191125408.1">
    <property type="nucleotide sequence ID" value="NZ_JACXWY010000016.1"/>
</dbReference>
<dbReference type="Gene3D" id="3.90.1720.10">
    <property type="entry name" value="endopeptidase domain like (from Nostoc punctiforme)"/>
    <property type="match status" value="1"/>
</dbReference>
<sequence>MVPDPSNPTDIANGSPSPADWVDRYWNVPAGDTLVSINKYMIGTHNSDAGATKRSLVVQEAAKRKLTVDKKAFTRASMGKVSPGDCEHILNLALDTGKATEDTIQAWADQSLGVDCTGFVVAYYNEMKRISIDKYSGGAGCPFLVGAAKAGKPPGLPSALIWDFDEIRTGDMVVWMTDKMLETRKPGHIALVSYTNVVPDALLIAHSNGANDGSGHFGPNHGRLGWDGVKSGGNGKYIQVDGTGKVIVVRPPAWIP</sequence>
<proteinExistence type="predicted"/>
<evidence type="ECO:0008006" key="3">
    <source>
        <dbReference type="Google" id="ProtNLM"/>
    </source>
</evidence>
<gene>
    <name evidence="1" type="ORF">IED13_21425</name>
</gene>
<evidence type="ECO:0000313" key="1">
    <source>
        <dbReference type="EMBL" id="MBD3848266.1"/>
    </source>
</evidence>
<comment type="caution">
    <text evidence="1">The sequence shown here is derived from an EMBL/GenBank/DDBJ whole genome shotgun (WGS) entry which is preliminary data.</text>
</comment>
<dbReference type="EMBL" id="JACXWY010000016">
    <property type="protein sequence ID" value="MBD3848266.1"/>
    <property type="molecule type" value="Genomic_DNA"/>
</dbReference>
<protein>
    <recommendedName>
        <fullName evidence="3">Peptidase C51 domain-containing protein</fullName>
    </recommendedName>
</protein>
<name>A0A927EF54_9HYPH</name>
<dbReference type="Proteomes" id="UP000619295">
    <property type="component" value="Unassembled WGS sequence"/>
</dbReference>
<organism evidence="1 2">
    <name type="scientific">Bosea spartocytisi</name>
    <dbReference type="NCBI Taxonomy" id="2773451"/>
    <lineage>
        <taxon>Bacteria</taxon>
        <taxon>Pseudomonadati</taxon>
        <taxon>Pseudomonadota</taxon>
        <taxon>Alphaproteobacteria</taxon>
        <taxon>Hyphomicrobiales</taxon>
        <taxon>Boseaceae</taxon>
        <taxon>Bosea</taxon>
    </lineage>
</organism>
<dbReference type="AlphaFoldDB" id="A0A927EF54"/>
<accession>A0A927EF54</accession>
<evidence type="ECO:0000313" key="2">
    <source>
        <dbReference type="Proteomes" id="UP000619295"/>
    </source>
</evidence>
<reference evidence="1" key="1">
    <citation type="submission" date="2020-09" db="EMBL/GenBank/DDBJ databases">
        <title>Bosea spartocytisi sp. nov. a root nodule endophyte of Spartocytisus supranubius in the high mountain ecosystem fo the Teide National Park (Canary Islands, Spain).</title>
        <authorList>
            <person name="Pulido-Suarez L."/>
            <person name="Peix A."/>
            <person name="Igual J.M."/>
            <person name="Socas-Perez N."/>
            <person name="Velazquez E."/>
            <person name="Flores-Felix J.D."/>
            <person name="Leon-Barrios M."/>
        </authorList>
    </citation>
    <scope>NUCLEOTIDE SEQUENCE</scope>
    <source>
        <strain evidence="1">SSUT16</strain>
    </source>
</reference>
<keyword evidence="2" id="KW-1185">Reference proteome</keyword>